<feature type="transmembrane region" description="Helical" evidence="1">
    <location>
        <begin position="68"/>
        <end position="91"/>
    </location>
</feature>
<feature type="transmembrane region" description="Helical" evidence="1">
    <location>
        <begin position="253"/>
        <end position="275"/>
    </location>
</feature>
<keyword evidence="1" id="KW-1133">Transmembrane helix</keyword>
<dbReference type="EMBL" id="FRFD01000012">
    <property type="protein sequence ID" value="SHO52834.1"/>
    <property type="molecule type" value="Genomic_DNA"/>
</dbReference>
<keyword evidence="1" id="KW-0812">Transmembrane</keyword>
<evidence type="ECO:0000256" key="1">
    <source>
        <dbReference type="SAM" id="Phobius"/>
    </source>
</evidence>
<evidence type="ECO:0000313" key="3">
    <source>
        <dbReference type="Proteomes" id="UP000184612"/>
    </source>
</evidence>
<dbReference type="AlphaFoldDB" id="A0A1M7YJN5"/>
<gene>
    <name evidence="2" type="ORF">SAMN02745217_03823</name>
</gene>
<keyword evidence="1" id="KW-0472">Membrane</keyword>
<evidence type="ECO:0000313" key="2">
    <source>
        <dbReference type="EMBL" id="SHO52834.1"/>
    </source>
</evidence>
<organism evidence="2 3">
    <name type="scientific">Anaerocolumna xylanovorans DSM 12503</name>
    <dbReference type="NCBI Taxonomy" id="1121345"/>
    <lineage>
        <taxon>Bacteria</taxon>
        <taxon>Bacillati</taxon>
        <taxon>Bacillota</taxon>
        <taxon>Clostridia</taxon>
        <taxon>Lachnospirales</taxon>
        <taxon>Lachnospiraceae</taxon>
        <taxon>Anaerocolumna</taxon>
    </lineage>
</organism>
<protein>
    <submittedName>
        <fullName evidence="2">Type II secretion system protein F (GspF)</fullName>
    </submittedName>
</protein>
<dbReference type="STRING" id="1121345.SAMN02745217_03823"/>
<dbReference type="Proteomes" id="UP000184612">
    <property type="component" value="Unassembled WGS sequence"/>
</dbReference>
<dbReference type="PANTHER" id="PTHR35007:SF1">
    <property type="entry name" value="PILUS ASSEMBLY PROTEIN"/>
    <property type="match status" value="1"/>
</dbReference>
<keyword evidence="3" id="KW-1185">Reference proteome</keyword>
<name>A0A1M7YJN5_9FIRM</name>
<feature type="transmembrane region" description="Helical" evidence="1">
    <location>
        <begin position="36"/>
        <end position="56"/>
    </location>
</feature>
<dbReference type="RefSeq" id="WP_242952419.1">
    <property type="nucleotide sequence ID" value="NZ_FRFD01000012.1"/>
</dbReference>
<dbReference type="PANTHER" id="PTHR35007">
    <property type="entry name" value="INTEGRAL MEMBRANE PROTEIN-RELATED"/>
    <property type="match status" value="1"/>
</dbReference>
<sequence>MFKSKTKEKEPAYYTTDTNMPALNYKVYYFNMVERVGYFILAFIVGAAVAYLFYGGMGKNQFGEATRLTYMLNVTICTVVGCIAGVMFLPVRTAQIIDKRRRILKMQFRELLDSLETSVGSGKTVVDAFREAYEDLQVLFTKDSYIVKELEIINEGLVNNLRIEDMLQDFGIRSGVEDISSFSNVFDTVYRKGGNIKDVIKSTHQIITEKMEVEQQIETIVTSSKTEQKIMMAMPIALIGIIKMMSPEFSANFATVTGILATTAAVVIFVIAYYIGKIILNIKI</sequence>
<proteinExistence type="predicted"/>
<reference evidence="2 3" key="1">
    <citation type="submission" date="2016-12" db="EMBL/GenBank/DDBJ databases">
        <authorList>
            <person name="Song W.-J."/>
            <person name="Kurnit D.M."/>
        </authorList>
    </citation>
    <scope>NUCLEOTIDE SEQUENCE [LARGE SCALE GENOMIC DNA]</scope>
    <source>
        <strain evidence="2 3">DSM 12503</strain>
    </source>
</reference>
<accession>A0A1M7YJN5</accession>